<keyword evidence="2" id="KW-1185">Reference proteome</keyword>
<protein>
    <submittedName>
        <fullName evidence="1">Uncharacterized protein</fullName>
    </submittedName>
</protein>
<gene>
    <name evidence="1" type="ORF">NDU88_002576</name>
</gene>
<comment type="caution">
    <text evidence="1">The sequence shown here is derived from an EMBL/GenBank/DDBJ whole genome shotgun (WGS) entry which is preliminary data.</text>
</comment>
<accession>A0AAV7QC51</accession>
<name>A0AAV7QC51_PLEWA</name>
<reference evidence="1" key="1">
    <citation type="journal article" date="2022" name="bioRxiv">
        <title>Sequencing and chromosome-scale assembly of the giantPleurodeles waltlgenome.</title>
        <authorList>
            <person name="Brown T."/>
            <person name="Elewa A."/>
            <person name="Iarovenko S."/>
            <person name="Subramanian E."/>
            <person name="Araus A.J."/>
            <person name="Petzold A."/>
            <person name="Susuki M."/>
            <person name="Suzuki K.-i.T."/>
            <person name="Hayashi T."/>
            <person name="Toyoda A."/>
            <person name="Oliveira C."/>
            <person name="Osipova E."/>
            <person name="Leigh N.D."/>
            <person name="Simon A."/>
            <person name="Yun M.H."/>
        </authorList>
    </citation>
    <scope>NUCLEOTIDE SEQUENCE</scope>
    <source>
        <strain evidence="1">20211129_DDA</strain>
        <tissue evidence="1">Liver</tissue>
    </source>
</reference>
<dbReference type="Proteomes" id="UP001066276">
    <property type="component" value="Chromosome 6"/>
</dbReference>
<organism evidence="1 2">
    <name type="scientific">Pleurodeles waltl</name>
    <name type="common">Iberian ribbed newt</name>
    <dbReference type="NCBI Taxonomy" id="8319"/>
    <lineage>
        <taxon>Eukaryota</taxon>
        <taxon>Metazoa</taxon>
        <taxon>Chordata</taxon>
        <taxon>Craniata</taxon>
        <taxon>Vertebrata</taxon>
        <taxon>Euteleostomi</taxon>
        <taxon>Amphibia</taxon>
        <taxon>Batrachia</taxon>
        <taxon>Caudata</taxon>
        <taxon>Salamandroidea</taxon>
        <taxon>Salamandridae</taxon>
        <taxon>Pleurodelinae</taxon>
        <taxon>Pleurodeles</taxon>
    </lineage>
</organism>
<evidence type="ECO:0000313" key="1">
    <source>
        <dbReference type="EMBL" id="KAJ1136158.1"/>
    </source>
</evidence>
<sequence length="83" mass="9096">MLVTVGCFFSPPEFLGLDLAVPDQAPNQSGSEGRERHRISGCIFSPPEFLGLELAVPDQAPDRSASGGRDKKRISGNWFYIMQ</sequence>
<proteinExistence type="predicted"/>
<evidence type="ECO:0000313" key="2">
    <source>
        <dbReference type="Proteomes" id="UP001066276"/>
    </source>
</evidence>
<dbReference type="AlphaFoldDB" id="A0AAV7QC51"/>
<dbReference type="EMBL" id="JANPWB010000010">
    <property type="protein sequence ID" value="KAJ1136158.1"/>
    <property type="molecule type" value="Genomic_DNA"/>
</dbReference>